<dbReference type="OrthoDB" id="9777859at2"/>
<organism evidence="2 3">
    <name type="scientific">Pannonibacter indicus</name>
    <dbReference type="NCBI Taxonomy" id="466044"/>
    <lineage>
        <taxon>Bacteria</taxon>
        <taxon>Pseudomonadati</taxon>
        <taxon>Pseudomonadota</taxon>
        <taxon>Alphaproteobacteria</taxon>
        <taxon>Hyphomicrobiales</taxon>
        <taxon>Stappiaceae</taxon>
        <taxon>Pannonibacter</taxon>
    </lineage>
</organism>
<feature type="domain" description="Amidase" evidence="1">
    <location>
        <begin position="21"/>
        <end position="176"/>
    </location>
</feature>
<dbReference type="Proteomes" id="UP000183900">
    <property type="component" value="Unassembled WGS sequence"/>
</dbReference>
<accession>A0A0K6I944</accession>
<dbReference type="RefSeq" id="WP_055456753.1">
    <property type="nucleotide sequence ID" value="NZ_CYHE01000014.1"/>
</dbReference>
<dbReference type="Pfam" id="PF01425">
    <property type="entry name" value="Amidase"/>
    <property type="match status" value="2"/>
</dbReference>
<evidence type="ECO:0000313" key="3">
    <source>
        <dbReference type="Proteomes" id="UP000183900"/>
    </source>
</evidence>
<dbReference type="EMBL" id="CYHE01000014">
    <property type="protein sequence ID" value="CUA99639.1"/>
    <property type="molecule type" value="Genomic_DNA"/>
</dbReference>
<feature type="domain" description="Amidase" evidence="1">
    <location>
        <begin position="229"/>
        <end position="381"/>
    </location>
</feature>
<dbReference type="SUPFAM" id="SSF75304">
    <property type="entry name" value="Amidase signature (AS) enzymes"/>
    <property type="match status" value="1"/>
</dbReference>
<name>A0A0K6I944_9HYPH</name>
<gene>
    <name evidence="2" type="ORF">Ga0061067_11423</name>
</gene>
<evidence type="ECO:0000313" key="2">
    <source>
        <dbReference type="EMBL" id="CUA99639.1"/>
    </source>
</evidence>
<dbReference type="PANTHER" id="PTHR46310">
    <property type="entry name" value="AMIDASE 1"/>
    <property type="match status" value="1"/>
</dbReference>
<dbReference type="InterPro" id="IPR020556">
    <property type="entry name" value="Amidase_CS"/>
</dbReference>
<sequence>MINDTAESFIEVLETPLVAGQGTLNGLTFAAKDNYAFAGRVAGNGSPAWKASHAPDTVTAPSLQAVLDAGAGLAGFTKMDELAYSMIGSNAHTGTPLNSAAPLRVPGGSSSGSASAVAAGLVDFALGSDTGGSVRVPASFCGLYGLRPGHGRVDGTGLKPLAPSFDVPGWFARELDLMLRISAVFGIKADNAPAPARLWMPETIWATLDASMRSALAPGVARAESLLGPALPHAIPLYGEIDWFETFRLHQAYETWASLGDWIEAEQPDFGPGVGERLAAAKAVSEETFAKVAQDRSVIRAAMDEALSGGVILLLPTAPGPAPLRDASQSDLELYRRATMPVTCIAGLSGLPELTIPGATVDGAPVGLSLVAARGGEEMILDFARRMSAA</sequence>
<dbReference type="PROSITE" id="PS00571">
    <property type="entry name" value="AMIDASES"/>
    <property type="match status" value="1"/>
</dbReference>
<protein>
    <submittedName>
        <fullName evidence="2">Asp-tRNAAsn/Glu-tRNAGln amidotransferase A subunit or related amidase</fullName>
    </submittedName>
</protein>
<dbReference type="PANTHER" id="PTHR46310:SF7">
    <property type="entry name" value="AMIDASE 1"/>
    <property type="match status" value="1"/>
</dbReference>
<evidence type="ECO:0000259" key="1">
    <source>
        <dbReference type="Pfam" id="PF01425"/>
    </source>
</evidence>
<keyword evidence="3" id="KW-1185">Reference proteome</keyword>
<dbReference type="InterPro" id="IPR023631">
    <property type="entry name" value="Amidase_dom"/>
</dbReference>
<dbReference type="AlphaFoldDB" id="A0A0K6I944"/>
<keyword evidence="2" id="KW-0808">Transferase</keyword>
<dbReference type="GO" id="GO:0016740">
    <property type="term" value="F:transferase activity"/>
    <property type="evidence" value="ECO:0007669"/>
    <property type="project" value="UniProtKB-KW"/>
</dbReference>
<dbReference type="InterPro" id="IPR036928">
    <property type="entry name" value="AS_sf"/>
</dbReference>
<dbReference type="Gene3D" id="3.90.1300.10">
    <property type="entry name" value="Amidase signature (AS) domain"/>
    <property type="match status" value="1"/>
</dbReference>
<proteinExistence type="predicted"/>
<reference evidence="3" key="1">
    <citation type="submission" date="2015-08" db="EMBL/GenBank/DDBJ databases">
        <authorList>
            <person name="Varghese N."/>
        </authorList>
    </citation>
    <scope>NUCLEOTIDE SEQUENCE [LARGE SCALE GENOMIC DNA]</scope>
    <source>
        <strain evidence="3">DSM 23407</strain>
    </source>
</reference>
<dbReference type="NCBIfam" id="NF006169">
    <property type="entry name" value="PRK08310.1"/>
    <property type="match status" value="1"/>
</dbReference>